<accession>A0A2S6GQZ9</accession>
<organism evidence="2 3">
    <name type="scientific">Actinokineospora auranticolor</name>
    <dbReference type="NCBI Taxonomy" id="155976"/>
    <lineage>
        <taxon>Bacteria</taxon>
        <taxon>Bacillati</taxon>
        <taxon>Actinomycetota</taxon>
        <taxon>Actinomycetes</taxon>
        <taxon>Pseudonocardiales</taxon>
        <taxon>Pseudonocardiaceae</taxon>
        <taxon>Actinokineospora</taxon>
    </lineage>
</organism>
<keyword evidence="1" id="KW-0472">Membrane</keyword>
<evidence type="ECO:0000256" key="1">
    <source>
        <dbReference type="SAM" id="Phobius"/>
    </source>
</evidence>
<dbReference type="AlphaFoldDB" id="A0A2S6GQZ9"/>
<evidence type="ECO:0008006" key="4">
    <source>
        <dbReference type="Google" id="ProtNLM"/>
    </source>
</evidence>
<sequence>MGATTSLAGSELAVTPGEMVSTTVRVNNSGQLVDQFAVDIVGDAAAWSRVEPPLLNLLPGTEGEVTLVFAPPRDGTVPAGSVPFGVRVQSREDPAGSMVVEGAVEVGPYTDLRVELVPRTLNCRSRGRCAVVLDNASNHPLAVEVAASDPEDALRLRLNYATLTVEPGRAVFLRLRLKPKDRFLRGPERRHPFRIAVSTDGTAPATADGTLVQHQLIPKWLLPALLVLLALAIAAVTLWFTVLKPTIQSAARDTAAEVVAAEQAKLADKADTAVRKAAAAEERAVAAEKKADGVVPSTPPPVTGPGGVDVSRGQAFDFRVVTDAAATGDPGQFPKFTGDGVPDGKTLVITDVVLQNPRGDSGTLRILRGEKVLLEFGLSNFRDVDYHYLEPLTFPPGEELRVAVNCQVPGAPEPATGKCRPSVSFSGRISG</sequence>
<feature type="transmembrane region" description="Helical" evidence="1">
    <location>
        <begin position="220"/>
        <end position="242"/>
    </location>
</feature>
<reference evidence="2 3" key="1">
    <citation type="submission" date="2018-02" db="EMBL/GenBank/DDBJ databases">
        <title>Genomic Encyclopedia of Archaeal and Bacterial Type Strains, Phase II (KMG-II): from individual species to whole genera.</title>
        <authorList>
            <person name="Goeker M."/>
        </authorList>
    </citation>
    <scope>NUCLEOTIDE SEQUENCE [LARGE SCALE GENOMIC DNA]</scope>
    <source>
        <strain evidence="2 3">YU 961-1</strain>
    </source>
</reference>
<dbReference type="OrthoDB" id="3444343at2"/>
<protein>
    <recommendedName>
        <fullName evidence="4">Hydrolytic protein</fullName>
    </recommendedName>
</protein>
<evidence type="ECO:0000313" key="3">
    <source>
        <dbReference type="Proteomes" id="UP000239203"/>
    </source>
</evidence>
<evidence type="ECO:0000313" key="2">
    <source>
        <dbReference type="EMBL" id="PPK67662.1"/>
    </source>
</evidence>
<dbReference type="EMBL" id="PTIX01000007">
    <property type="protein sequence ID" value="PPK67662.1"/>
    <property type="molecule type" value="Genomic_DNA"/>
</dbReference>
<gene>
    <name evidence="2" type="ORF">CLV40_107328</name>
</gene>
<keyword evidence="1" id="KW-0812">Transmembrane</keyword>
<proteinExistence type="predicted"/>
<dbReference type="RefSeq" id="WP_104479783.1">
    <property type="nucleotide sequence ID" value="NZ_CP154825.1"/>
</dbReference>
<keyword evidence="1" id="KW-1133">Transmembrane helix</keyword>
<keyword evidence="3" id="KW-1185">Reference proteome</keyword>
<dbReference type="Proteomes" id="UP000239203">
    <property type="component" value="Unassembled WGS sequence"/>
</dbReference>
<comment type="caution">
    <text evidence="2">The sequence shown here is derived from an EMBL/GenBank/DDBJ whole genome shotgun (WGS) entry which is preliminary data.</text>
</comment>
<name>A0A2S6GQZ9_9PSEU</name>